<protein>
    <submittedName>
        <fullName evidence="4">Cobalt-precorrin-6x reductase</fullName>
        <ecNumber evidence="4">1.3.1.54</ecNumber>
    </submittedName>
</protein>
<dbReference type="AlphaFoldDB" id="I7KVB4"/>
<dbReference type="PANTHER" id="PTHR36925">
    <property type="entry name" value="COBALT-PRECORRIN-6A REDUCTASE"/>
    <property type="match status" value="1"/>
</dbReference>
<evidence type="ECO:0000256" key="3">
    <source>
        <dbReference type="ARBA" id="ARBA00023002"/>
    </source>
</evidence>
<dbReference type="RefSeq" id="WP_008909202.1">
    <property type="nucleotide sequence ID" value="NZ_CAKP01000096.1"/>
</dbReference>
<reference evidence="4 5" key="1">
    <citation type="journal article" date="2011" name="J. Bacteriol.">
        <title>Draft genome sequence of Caloramator australicus strain RC3T, a thermoanaerobe from the Great Artesian Basin of Australia.</title>
        <authorList>
            <person name="Ogg C.D."/>
            <person name="Patel B.K.C."/>
        </authorList>
    </citation>
    <scope>NUCLEOTIDE SEQUENCE [LARGE SCALE GENOMIC DNA]</scope>
    <source>
        <strain evidence="4 5">RC3</strain>
    </source>
</reference>
<name>I7KVB4_9CLOT</name>
<sequence length="241" mass="27905">MIWIISGTYEAKKLLENVHGKVNYIATVATDEGEREFFKYNIVKVRLNYEDMKKFVFKNNIDLIVDMSHPFAKEVSLNSKKVAEEFKIEYIRYLRNETELDGCVVFKDFNECADYLKDKEGNVVFTIGSNNIEVFERVKNGRRFIYRILPSEDSIKKCISLGIPISDLVAIKGVFSEDFNEAFFKEFDAKYVVMKDSGNEGGTLQKIRACKKIGIVPLVILRPKEDGIYSIDEILQYVLKW</sequence>
<dbReference type="GO" id="GO:0009236">
    <property type="term" value="P:cobalamin biosynthetic process"/>
    <property type="evidence" value="ECO:0007669"/>
    <property type="project" value="UniProtKB-UniPathway"/>
</dbReference>
<evidence type="ECO:0000313" key="4">
    <source>
        <dbReference type="EMBL" id="CCJ33944.1"/>
    </source>
</evidence>
<comment type="pathway">
    <text evidence="1">Cofactor biosynthesis; adenosylcobalamin biosynthesis.</text>
</comment>
<dbReference type="UniPathway" id="UPA00148"/>
<keyword evidence="5" id="KW-1185">Reference proteome</keyword>
<accession>I7KVB4</accession>
<comment type="caution">
    <text evidence="4">The sequence shown here is derived from an EMBL/GenBank/DDBJ whole genome shotgun (WGS) entry which is preliminary data.</text>
</comment>
<evidence type="ECO:0000256" key="2">
    <source>
        <dbReference type="ARBA" id="ARBA00022573"/>
    </source>
</evidence>
<dbReference type="STRING" id="857293.CAAU_1860"/>
<keyword evidence="2" id="KW-0169">Cobalamin biosynthesis</keyword>
<dbReference type="InterPro" id="IPR003723">
    <property type="entry name" value="Precorrin-6x_reduct"/>
</dbReference>
<evidence type="ECO:0000256" key="1">
    <source>
        <dbReference type="ARBA" id="ARBA00004953"/>
    </source>
</evidence>
<dbReference type="Pfam" id="PF02571">
    <property type="entry name" value="CbiJ"/>
    <property type="match status" value="1"/>
</dbReference>
<dbReference type="GO" id="GO:0016994">
    <property type="term" value="F:precorrin-6A reductase activity"/>
    <property type="evidence" value="ECO:0007669"/>
    <property type="project" value="UniProtKB-EC"/>
</dbReference>
<organism evidence="4 5">
    <name type="scientific">Caloramator australicus RC3</name>
    <dbReference type="NCBI Taxonomy" id="857293"/>
    <lineage>
        <taxon>Bacteria</taxon>
        <taxon>Bacillati</taxon>
        <taxon>Bacillota</taxon>
        <taxon>Clostridia</taxon>
        <taxon>Eubacteriales</taxon>
        <taxon>Clostridiaceae</taxon>
        <taxon>Caloramator</taxon>
    </lineage>
</organism>
<keyword evidence="3 4" id="KW-0560">Oxidoreductase</keyword>
<dbReference type="EMBL" id="CAKP01000096">
    <property type="protein sequence ID" value="CCJ33944.1"/>
    <property type="molecule type" value="Genomic_DNA"/>
</dbReference>
<dbReference type="NCBIfam" id="TIGR00715">
    <property type="entry name" value="precor6x_red"/>
    <property type="match status" value="1"/>
</dbReference>
<proteinExistence type="predicted"/>
<dbReference type="EC" id="1.3.1.54" evidence="4"/>
<dbReference type="eggNOG" id="COG2099">
    <property type="taxonomic scope" value="Bacteria"/>
</dbReference>
<dbReference type="PROSITE" id="PS51014">
    <property type="entry name" value="COBK_CBIJ"/>
    <property type="match status" value="1"/>
</dbReference>
<gene>
    <name evidence="4" type="ORF">CAAU_1860</name>
</gene>
<evidence type="ECO:0000313" key="5">
    <source>
        <dbReference type="Proteomes" id="UP000007652"/>
    </source>
</evidence>
<dbReference type="Proteomes" id="UP000007652">
    <property type="component" value="Unassembled WGS sequence"/>
</dbReference>
<dbReference type="PANTHER" id="PTHR36925:SF1">
    <property type="entry name" value="COBALT-PRECORRIN-6A REDUCTASE"/>
    <property type="match status" value="1"/>
</dbReference>